<evidence type="ECO:0000256" key="7">
    <source>
        <dbReference type="ARBA" id="ARBA00022803"/>
    </source>
</evidence>
<feature type="region of interest" description="Disordered" evidence="11">
    <location>
        <begin position="292"/>
        <end position="332"/>
    </location>
</feature>
<proteinExistence type="predicted"/>
<evidence type="ECO:0000256" key="8">
    <source>
        <dbReference type="ARBA" id="ARBA00023110"/>
    </source>
</evidence>
<dbReference type="InterPro" id="IPR013105">
    <property type="entry name" value="TPR_2"/>
</dbReference>
<dbReference type="GeneID" id="37014604"/>
<keyword evidence="8" id="KW-0697">Rotamase</keyword>
<evidence type="ECO:0000256" key="3">
    <source>
        <dbReference type="ARBA" id="ARBA00013194"/>
    </source>
</evidence>
<keyword evidence="6" id="KW-0677">Repeat</keyword>
<dbReference type="SUPFAM" id="SSF48452">
    <property type="entry name" value="TPR-like"/>
    <property type="match status" value="1"/>
</dbReference>
<evidence type="ECO:0000256" key="10">
    <source>
        <dbReference type="PROSITE-ProRule" id="PRU00339"/>
    </source>
</evidence>
<dbReference type="EMBL" id="KZ819330">
    <property type="protein sequence ID" value="PWN19836.1"/>
    <property type="molecule type" value="Genomic_DNA"/>
</dbReference>
<name>A0A316U3G6_9BASI</name>
<dbReference type="Gene3D" id="1.25.40.10">
    <property type="entry name" value="Tetratricopeptide repeat domain"/>
    <property type="match status" value="1"/>
</dbReference>
<dbReference type="PROSITE" id="PS50005">
    <property type="entry name" value="TPR"/>
    <property type="match status" value="1"/>
</dbReference>
<feature type="compositionally biased region" description="Polar residues" evidence="11">
    <location>
        <begin position="92"/>
        <end position="108"/>
    </location>
</feature>
<dbReference type="OrthoDB" id="433738at2759"/>
<dbReference type="GO" id="GO:0003755">
    <property type="term" value="F:peptidyl-prolyl cis-trans isomerase activity"/>
    <property type="evidence" value="ECO:0007669"/>
    <property type="project" value="UniProtKB-EC"/>
</dbReference>
<feature type="compositionally biased region" description="Low complexity" evidence="11">
    <location>
        <begin position="109"/>
        <end position="125"/>
    </location>
</feature>
<dbReference type="Proteomes" id="UP000245942">
    <property type="component" value="Unassembled WGS sequence"/>
</dbReference>
<feature type="compositionally biased region" description="Low complexity" evidence="11">
    <location>
        <begin position="302"/>
        <end position="313"/>
    </location>
</feature>
<keyword evidence="7 10" id="KW-0802">TPR repeat</keyword>
<dbReference type="Pfam" id="PF07719">
    <property type="entry name" value="TPR_2"/>
    <property type="match status" value="1"/>
</dbReference>
<evidence type="ECO:0000256" key="11">
    <source>
        <dbReference type="SAM" id="MobiDB-lite"/>
    </source>
</evidence>
<sequence>MHHSLHPLSVVAIERSAYPSSRILIPSLPGQSTTTTTMSEAVQSAPSAASSTTGEAGASVPPSSSNATSIADETFSTAATVGSEDPRPHPASDNSTGSVTSSCVKSQDSTTEGTTASSDAASSPAQDRVAHQIGIALKLKEEGNALFAKGDRLGAMTKWHHALLNSAGINSLATQYGSKSTEEQNKNAQSITMAVQNNLASCYLSDKKYEKVIYAAGKVLALDEKNVKALYRRAKAYKELGDQKKAAKDLDKAMELAPQDSSIRALANELVKLEEAKLAKQKAQMQGFLKGKSFGGGEDDGANGASNSASNDAAKVEEKIQEVSTAGEKAGE</sequence>
<dbReference type="InterPro" id="IPR011990">
    <property type="entry name" value="TPR-like_helical_dom_sf"/>
</dbReference>
<dbReference type="InterPro" id="IPR050754">
    <property type="entry name" value="FKBP4/5/8-like"/>
</dbReference>
<dbReference type="AlphaFoldDB" id="A0A316U3G6"/>
<feature type="region of interest" description="Disordered" evidence="11">
    <location>
        <begin position="80"/>
        <end position="127"/>
    </location>
</feature>
<dbReference type="InterPro" id="IPR019734">
    <property type="entry name" value="TPR_rpt"/>
</dbReference>
<evidence type="ECO:0000256" key="1">
    <source>
        <dbReference type="ARBA" id="ARBA00000971"/>
    </source>
</evidence>
<comment type="subcellular location">
    <subcellularLocation>
        <location evidence="2">Cytoplasm</location>
    </subcellularLocation>
</comment>
<dbReference type="GO" id="GO:0005737">
    <property type="term" value="C:cytoplasm"/>
    <property type="evidence" value="ECO:0007669"/>
    <property type="project" value="UniProtKB-SubCell"/>
</dbReference>
<feature type="region of interest" description="Disordered" evidence="11">
    <location>
        <begin position="29"/>
        <end position="68"/>
    </location>
</feature>
<keyword evidence="5" id="KW-0597">Phosphoprotein</keyword>
<evidence type="ECO:0000256" key="5">
    <source>
        <dbReference type="ARBA" id="ARBA00022553"/>
    </source>
</evidence>
<evidence type="ECO:0000256" key="9">
    <source>
        <dbReference type="ARBA" id="ARBA00023235"/>
    </source>
</evidence>
<protein>
    <recommendedName>
        <fullName evidence="3">peptidylprolyl isomerase</fullName>
        <ecNumber evidence="3">5.2.1.8</ecNumber>
    </recommendedName>
</protein>
<dbReference type="PROSITE" id="PS50293">
    <property type="entry name" value="TPR_REGION"/>
    <property type="match status" value="1"/>
</dbReference>
<reference evidence="12 13" key="1">
    <citation type="journal article" date="2018" name="Mol. Biol. Evol.">
        <title>Broad Genomic Sampling Reveals a Smut Pathogenic Ancestry of the Fungal Clade Ustilaginomycotina.</title>
        <authorList>
            <person name="Kijpornyongpan T."/>
            <person name="Mondo S.J."/>
            <person name="Barry K."/>
            <person name="Sandor L."/>
            <person name="Lee J."/>
            <person name="Lipzen A."/>
            <person name="Pangilinan J."/>
            <person name="LaButti K."/>
            <person name="Hainaut M."/>
            <person name="Henrissat B."/>
            <person name="Grigoriev I.V."/>
            <person name="Spatafora J.W."/>
            <person name="Aime M.C."/>
        </authorList>
    </citation>
    <scope>NUCLEOTIDE SEQUENCE [LARGE SCALE GENOMIC DNA]</scope>
    <source>
        <strain evidence="12 13">MCA 4718</strain>
    </source>
</reference>
<dbReference type="RefSeq" id="XP_025346996.1">
    <property type="nucleotide sequence ID" value="XM_025492870.1"/>
</dbReference>
<dbReference type="PANTHER" id="PTHR46512">
    <property type="entry name" value="PEPTIDYLPROLYL ISOMERASE"/>
    <property type="match status" value="1"/>
</dbReference>
<organism evidence="12 13">
    <name type="scientific">Pseudomicrostroma glucosiphilum</name>
    <dbReference type="NCBI Taxonomy" id="1684307"/>
    <lineage>
        <taxon>Eukaryota</taxon>
        <taxon>Fungi</taxon>
        <taxon>Dikarya</taxon>
        <taxon>Basidiomycota</taxon>
        <taxon>Ustilaginomycotina</taxon>
        <taxon>Exobasidiomycetes</taxon>
        <taxon>Microstromatales</taxon>
        <taxon>Microstromatales incertae sedis</taxon>
        <taxon>Pseudomicrostroma</taxon>
    </lineage>
</organism>
<feature type="compositionally biased region" description="Low complexity" evidence="11">
    <location>
        <begin position="39"/>
        <end position="60"/>
    </location>
</feature>
<dbReference type="EC" id="5.2.1.8" evidence="3"/>
<dbReference type="PANTHER" id="PTHR46512:SF9">
    <property type="entry name" value="PEPTIDYLPROLYL ISOMERASE"/>
    <property type="match status" value="1"/>
</dbReference>
<keyword evidence="9" id="KW-0413">Isomerase</keyword>
<evidence type="ECO:0000256" key="4">
    <source>
        <dbReference type="ARBA" id="ARBA00022490"/>
    </source>
</evidence>
<evidence type="ECO:0000313" key="12">
    <source>
        <dbReference type="EMBL" id="PWN19836.1"/>
    </source>
</evidence>
<gene>
    <name evidence="12" type="ORF">BCV69DRAFT_283942</name>
</gene>
<feature type="compositionally biased region" description="Polar residues" evidence="11">
    <location>
        <begin position="29"/>
        <end position="38"/>
    </location>
</feature>
<evidence type="ECO:0000313" key="13">
    <source>
        <dbReference type="Proteomes" id="UP000245942"/>
    </source>
</evidence>
<evidence type="ECO:0000256" key="2">
    <source>
        <dbReference type="ARBA" id="ARBA00004496"/>
    </source>
</evidence>
<comment type="catalytic activity">
    <reaction evidence="1">
        <text>[protein]-peptidylproline (omega=180) = [protein]-peptidylproline (omega=0)</text>
        <dbReference type="Rhea" id="RHEA:16237"/>
        <dbReference type="Rhea" id="RHEA-COMP:10747"/>
        <dbReference type="Rhea" id="RHEA-COMP:10748"/>
        <dbReference type="ChEBI" id="CHEBI:83833"/>
        <dbReference type="ChEBI" id="CHEBI:83834"/>
        <dbReference type="EC" id="5.2.1.8"/>
    </reaction>
</comment>
<accession>A0A316U3G6</accession>
<dbReference type="STRING" id="1684307.A0A316U3G6"/>
<dbReference type="SMART" id="SM00028">
    <property type="entry name" value="TPR"/>
    <property type="match status" value="2"/>
</dbReference>
<keyword evidence="13" id="KW-1185">Reference proteome</keyword>
<evidence type="ECO:0000256" key="6">
    <source>
        <dbReference type="ARBA" id="ARBA00022737"/>
    </source>
</evidence>
<keyword evidence="4" id="KW-0963">Cytoplasm</keyword>
<feature type="repeat" description="TPR" evidence="10">
    <location>
        <begin position="227"/>
        <end position="260"/>
    </location>
</feature>